<keyword evidence="3" id="KW-1185">Reference proteome</keyword>
<dbReference type="Proteomes" id="UP000292958">
    <property type="component" value="Unassembled WGS sequence"/>
</dbReference>
<proteinExistence type="predicted"/>
<organism evidence="2 3">
    <name type="scientific">Edaphobacter modestus</name>
    <dbReference type="NCBI Taxonomy" id="388466"/>
    <lineage>
        <taxon>Bacteria</taxon>
        <taxon>Pseudomonadati</taxon>
        <taxon>Acidobacteriota</taxon>
        <taxon>Terriglobia</taxon>
        <taxon>Terriglobales</taxon>
        <taxon>Acidobacteriaceae</taxon>
        <taxon>Edaphobacter</taxon>
    </lineage>
</organism>
<protein>
    <submittedName>
        <fullName evidence="2">KTSC domain-containing protein</fullName>
    </submittedName>
</protein>
<dbReference type="AlphaFoldDB" id="A0A4V2G4P5"/>
<dbReference type="OrthoDB" id="122795at2"/>
<feature type="domain" description="KTSC" evidence="1">
    <location>
        <begin position="3"/>
        <end position="58"/>
    </location>
</feature>
<evidence type="ECO:0000313" key="2">
    <source>
        <dbReference type="EMBL" id="RZU41796.1"/>
    </source>
</evidence>
<reference evidence="2 3" key="1">
    <citation type="submission" date="2019-02" db="EMBL/GenBank/DDBJ databases">
        <title>Genomic Encyclopedia of Archaeal and Bacterial Type Strains, Phase II (KMG-II): from individual species to whole genera.</title>
        <authorList>
            <person name="Goeker M."/>
        </authorList>
    </citation>
    <scope>NUCLEOTIDE SEQUENCE [LARGE SCALE GENOMIC DNA]</scope>
    <source>
        <strain evidence="2 3">DSM 18101</strain>
    </source>
</reference>
<sequence>MPSSVIASMQYDAQKRTLTILYRGKRGAYRYYNVTPEEYDAFRTAPSKGAYLNETFKARQHPYERLNSSHFIHLVK</sequence>
<dbReference type="EMBL" id="SHKW01000001">
    <property type="protein sequence ID" value="RZU41796.1"/>
    <property type="molecule type" value="Genomic_DNA"/>
</dbReference>
<evidence type="ECO:0000313" key="3">
    <source>
        <dbReference type="Proteomes" id="UP000292958"/>
    </source>
</evidence>
<accession>A0A4V2G4P5</accession>
<name>A0A4V2G4P5_9BACT</name>
<gene>
    <name evidence="2" type="ORF">BDD14_3333</name>
</gene>
<dbReference type="InterPro" id="IPR025309">
    <property type="entry name" value="KTSC_dom"/>
</dbReference>
<evidence type="ECO:0000259" key="1">
    <source>
        <dbReference type="Pfam" id="PF13619"/>
    </source>
</evidence>
<comment type="caution">
    <text evidence="2">The sequence shown here is derived from an EMBL/GenBank/DDBJ whole genome shotgun (WGS) entry which is preliminary data.</text>
</comment>
<dbReference type="Pfam" id="PF13619">
    <property type="entry name" value="KTSC"/>
    <property type="match status" value="1"/>
</dbReference>